<dbReference type="Gene3D" id="3.60.10.10">
    <property type="entry name" value="Endonuclease/exonuclease/phosphatase"/>
    <property type="match status" value="1"/>
</dbReference>
<protein>
    <recommendedName>
        <fullName evidence="1">Endonuclease/exonuclease/phosphatase domain-containing protein</fullName>
    </recommendedName>
</protein>
<dbReference type="PANTHER" id="PTHR33273">
    <property type="entry name" value="DOMAIN-CONTAINING PROTEIN, PUTATIVE-RELATED"/>
    <property type="match status" value="1"/>
</dbReference>
<feature type="non-terminal residue" evidence="2">
    <location>
        <position position="340"/>
    </location>
</feature>
<evidence type="ECO:0000259" key="1">
    <source>
        <dbReference type="Pfam" id="PF14529"/>
    </source>
</evidence>
<evidence type="ECO:0000313" key="2">
    <source>
        <dbReference type="EMBL" id="POS81799.1"/>
    </source>
</evidence>
<feature type="non-terminal residue" evidence="2">
    <location>
        <position position="1"/>
    </location>
</feature>
<comment type="caution">
    <text evidence="2">The sequence shown here is derived from an EMBL/GenBank/DDBJ whole genome shotgun (WGS) entry which is preliminary data.</text>
</comment>
<accession>A0A2S4PIC3</accession>
<dbReference type="OrthoDB" id="4436005at2759"/>
<reference evidence="2 3" key="1">
    <citation type="submission" date="2017-10" db="EMBL/GenBank/DDBJ databases">
        <title>Development of genomic resources for the powdery mildew, Erysiphe pulchra.</title>
        <authorList>
            <person name="Wadl P.A."/>
            <person name="Mack B.M."/>
            <person name="Moore G."/>
            <person name="Beltz S.B."/>
        </authorList>
    </citation>
    <scope>NUCLEOTIDE SEQUENCE [LARGE SCALE GENOMIC DNA]</scope>
    <source>
        <strain evidence="2">Cflorida</strain>
    </source>
</reference>
<dbReference type="InterPro" id="IPR005135">
    <property type="entry name" value="Endo/exonuclease/phosphatase"/>
</dbReference>
<dbReference type="Pfam" id="PF14529">
    <property type="entry name" value="Exo_endo_phos_2"/>
    <property type="match status" value="1"/>
</dbReference>
<gene>
    <name evidence="2" type="ORF">EPUL_006838</name>
</gene>
<feature type="domain" description="Endonuclease/exonuclease/phosphatase" evidence="1">
    <location>
        <begin position="39"/>
        <end position="145"/>
    </location>
</feature>
<dbReference type="InterPro" id="IPR036691">
    <property type="entry name" value="Endo/exonu/phosph_ase_sf"/>
</dbReference>
<evidence type="ECO:0000313" key="3">
    <source>
        <dbReference type="Proteomes" id="UP000237438"/>
    </source>
</evidence>
<dbReference type="SUPFAM" id="SSF56219">
    <property type="entry name" value="DNase I-like"/>
    <property type="match status" value="1"/>
</dbReference>
<dbReference type="Proteomes" id="UP000237438">
    <property type="component" value="Unassembled WGS sequence"/>
</dbReference>
<organism evidence="2 3">
    <name type="scientific">Erysiphe pulchra</name>
    <dbReference type="NCBI Taxonomy" id="225359"/>
    <lineage>
        <taxon>Eukaryota</taxon>
        <taxon>Fungi</taxon>
        <taxon>Dikarya</taxon>
        <taxon>Ascomycota</taxon>
        <taxon>Pezizomycotina</taxon>
        <taxon>Leotiomycetes</taxon>
        <taxon>Erysiphales</taxon>
        <taxon>Erysiphaceae</taxon>
        <taxon>Erysiphe</taxon>
    </lineage>
</organism>
<dbReference type="STRING" id="225359.A0A2S4PIC3"/>
<keyword evidence="3" id="KW-1185">Reference proteome</keyword>
<dbReference type="AlphaFoldDB" id="A0A2S4PIC3"/>
<sequence>VFTYIRKKSGLKPFQVASDLSRDLIKLVITCGNYTTLPIWNIYNAPTGSIEAGVGLSTLLDCTDTPFFIGGDFNLRHPLWDSKVSHVQRSCSDFIDWYDSKGLKLLNPTDVPTHDRGSTLDLALCLDINATCEIRTELHTTSDHETLVTTLRCSRNTRSFNKLRYDSLDKDLFLQLLGKDVSLPLLSSKDDVEIETNSIIELIHTALVGACPRKKSRNYGSPWWSVECRMAANSYRRARRQGYGSQEKMEFQSIVRKAKKNYWNTVVSETKSLSQAYKIVQWHNAAPRYQSPPLIPHEGCEPIYEPLAKARLLHETLLCRHQDADDIPKDVPTVPIRSIH</sequence>
<name>A0A2S4PIC3_9PEZI</name>
<dbReference type="GO" id="GO:0003824">
    <property type="term" value="F:catalytic activity"/>
    <property type="evidence" value="ECO:0007669"/>
    <property type="project" value="InterPro"/>
</dbReference>
<proteinExistence type="predicted"/>
<dbReference type="EMBL" id="PEDP01007663">
    <property type="protein sequence ID" value="POS81799.1"/>
    <property type="molecule type" value="Genomic_DNA"/>
</dbReference>
<dbReference type="PANTHER" id="PTHR33273:SF4">
    <property type="entry name" value="ENDONUCLEASE_EXONUCLEASE_PHOSPHATASE DOMAIN-CONTAINING PROTEIN"/>
    <property type="match status" value="1"/>
</dbReference>